<evidence type="ECO:0000313" key="3">
    <source>
        <dbReference type="Proteomes" id="UP000473648"/>
    </source>
</evidence>
<protein>
    <submittedName>
        <fullName evidence="2">Amino acid-binding protein</fullName>
    </submittedName>
</protein>
<comment type="caution">
    <text evidence="2">The sequence shown here is derived from an EMBL/GenBank/DDBJ whole genome shotgun (WGS) entry which is preliminary data.</text>
</comment>
<dbReference type="PROSITE" id="PS51671">
    <property type="entry name" value="ACT"/>
    <property type="match status" value="1"/>
</dbReference>
<accession>A0A6L5GQZ6</accession>
<reference evidence="2" key="1">
    <citation type="journal article" date="2020" name="Appl. Environ. Microbiol.">
        <title>Medium-Chain Fatty Acid Synthesis by 'Candidatus Weimeria bifida' gen. nov., sp. nov., and 'Candidatus Pseudoramibacter fermentans' sp. nov.</title>
        <authorList>
            <person name="Scarborough M.J."/>
            <person name="Myers K.S."/>
            <person name="Donohue T.J."/>
            <person name="Noguera D.R."/>
        </authorList>
    </citation>
    <scope>NUCLEOTIDE SEQUENCE</scope>
    <source>
        <strain evidence="2">EUB1.1</strain>
    </source>
</reference>
<proteinExistence type="predicted"/>
<dbReference type="InterPro" id="IPR045865">
    <property type="entry name" value="ACT-like_dom_sf"/>
</dbReference>
<evidence type="ECO:0000259" key="1">
    <source>
        <dbReference type="PROSITE" id="PS51671"/>
    </source>
</evidence>
<dbReference type="PANTHER" id="PTHR40099:SF1">
    <property type="entry name" value="ACETOLACTATE SYNTHASE, SMALL SUBUNIT"/>
    <property type="match status" value="1"/>
</dbReference>
<feature type="domain" description="ACT" evidence="1">
    <location>
        <begin position="4"/>
        <end position="72"/>
    </location>
</feature>
<dbReference type="Gene3D" id="3.30.2130.10">
    <property type="entry name" value="VC0802-like"/>
    <property type="match status" value="1"/>
</dbReference>
<sequence>MTKQLSLFTENKRGALKKITKTLKTADININTMLSNDSAEYGIIRMIVDRPEDALKALTDDGYMCRLDDVIAVNMPDDPGSLHIILNALDEGRINIDYLYISYDRKAATPIAILKTSEPETRTFLEGRGFTIAEDL</sequence>
<organism evidence="2 3">
    <name type="scientific">Candidatus Pseudoramibacter fermentans</name>
    <dbReference type="NCBI Taxonomy" id="2594427"/>
    <lineage>
        <taxon>Bacteria</taxon>
        <taxon>Bacillati</taxon>
        <taxon>Bacillota</taxon>
        <taxon>Clostridia</taxon>
        <taxon>Eubacteriales</taxon>
        <taxon>Eubacteriaceae</taxon>
        <taxon>Pseudoramibacter</taxon>
    </lineage>
</organism>
<dbReference type="PANTHER" id="PTHR40099">
    <property type="entry name" value="ACETOLACTATE SYNTHASE, SMALL SUBUNIT"/>
    <property type="match status" value="1"/>
</dbReference>
<dbReference type="EMBL" id="VOGB01000004">
    <property type="protein sequence ID" value="MQM72679.1"/>
    <property type="molecule type" value="Genomic_DNA"/>
</dbReference>
<dbReference type="SUPFAM" id="SSF55021">
    <property type="entry name" value="ACT-like"/>
    <property type="match status" value="2"/>
</dbReference>
<gene>
    <name evidence="2" type="ORF">FRC53_04500</name>
</gene>
<evidence type="ECO:0000313" key="2">
    <source>
        <dbReference type="EMBL" id="MQM72679.1"/>
    </source>
</evidence>
<dbReference type="Pfam" id="PF19571">
    <property type="entry name" value="ACT_8"/>
    <property type="match status" value="1"/>
</dbReference>
<dbReference type="AlphaFoldDB" id="A0A6L5GQZ6"/>
<name>A0A6L5GQZ6_9FIRM</name>
<dbReference type="InterPro" id="IPR002912">
    <property type="entry name" value="ACT_dom"/>
</dbReference>
<dbReference type="InterPro" id="IPR045739">
    <property type="entry name" value="ACT_dom_pair"/>
</dbReference>
<dbReference type="Proteomes" id="UP000473648">
    <property type="component" value="Unassembled WGS sequence"/>
</dbReference>
<keyword evidence="3" id="KW-1185">Reference proteome</keyword>